<dbReference type="InterPro" id="IPR013762">
    <property type="entry name" value="Integrase-like_cat_sf"/>
</dbReference>
<accession>A0A4R2LFP3</accession>
<comment type="similarity">
    <text evidence="2">Belongs to the 'phage' integrase family.</text>
</comment>
<reference evidence="10 11" key="1">
    <citation type="submission" date="2019-03" db="EMBL/GenBank/DDBJ databases">
        <title>Genomic Encyclopedia of Type Strains, Phase IV (KMG-IV): sequencing the most valuable type-strain genomes for metagenomic binning, comparative biology and taxonomic classification.</title>
        <authorList>
            <person name="Goeker M."/>
        </authorList>
    </citation>
    <scope>NUCLEOTIDE SEQUENCE [LARGE SCALE GENOMIC DNA]</scope>
    <source>
        <strain evidence="10 11">DSM 28559</strain>
    </source>
</reference>
<dbReference type="GO" id="GO:0008907">
    <property type="term" value="F:integrase activity"/>
    <property type="evidence" value="ECO:0007669"/>
    <property type="project" value="InterPro"/>
</dbReference>
<evidence type="ECO:0000256" key="1">
    <source>
        <dbReference type="ARBA" id="ARBA00003283"/>
    </source>
</evidence>
<evidence type="ECO:0000313" key="10">
    <source>
        <dbReference type="EMBL" id="TCO85958.1"/>
    </source>
</evidence>
<dbReference type="Pfam" id="PF14659">
    <property type="entry name" value="Phage_int_SAM_3"/>
    <property type="match status" value="1"/>
</dbReference>
<protein>
    <submittedName>
        <fullName evidence="10">Site-specific recombinase XerD</fullName>
    </submittedName>
</protein>
<name>A0A4R2LFP3_9FIRM</name>
<dbReference type="GO" id="GO:0006310">
    <property type="term" value="P:DNA recombination"/>
    <property type="evidence" value="ECO:0007669"/>
    <property type="project" value="UniProtKB-KW"/>
</dbReference>
<dbReference type="InterPro" id="IPR004107">
    <property type="entry name" value="Integrase_SAM-like_N"/>
</dbReference>
<dbReference type="PANTHER" id="PTHR30349">
    <property type="entry name" value="PHAGE INTEGRASE-RELATED"/>
    <property type="match status" value="1"/>
</dbReference>
<dbReference type="RefSeq" id="WP_132089008.1">
    <property type="nucleotide sequence ID" value="NZ_JANKAQ010000001.1"/>
</dbReference>
<dbReference type="InterPro" id="IPR044068">
    <property type="entry name" value="CB"/>
</dbReference>
<evidence type="ECO:0000256" key="6">
    <source>
        <dbReference type="PROSITE-ProRule" id="PRU01248"/>
    </source>
</evidence>
<dbReference type="Pfam" id="PF00589">
    <property type="entry name" value="Phage_integrase"/>
    <property type="match status" value="1"/>
</dbReference>
<dbReference type="Proteomes" id="UP000295711">
    <property type="component" value="Unassembled WGS sequence"/>
</dbReference>
<dbReference type="PROSITE" id="PS51898">
    <property type="entry name" value="TYR_RECOMBINASE"/>
    <property type="match status" value="1"/>
</dbReference>
<feature type="domain" description="Core-binding (CB)" evidence="9">
    <location>
        <begin position="73"/>
        <end position="155"/>
    </location>
</feature>
<keyword evidence="4 6" id="KW-0238">DNA-binding</keyword>
<evidence type="ECO:0000313" key="11">
    <source>
        <dbReference type="Proteomes" id="UP000295711"/>
    </source>
</evidence>
<gene>
    <name evidence="10" type="ORF">EV212_102276</name>
</gene>
<dbReference type="Gene3D" id="3.30.160.60">
    <property type="entry name" value="Classic Zinc Finger"/>
    <property type="match status" value="1"/>
</dbReference>
<evidence type="ECO:0000256" key="5">
    <source>
        <dbReference type="ARBA" id="ARBA00023172"/>
    </source>
</evidence>
<dbReference type="PANTHER" id="PTHR30349:SF91">
    <property type="entry name" value="INTA PROTEIN"/>
    <property type="match status" value="1"/>
</dbReference>
<comment type="function">
    <text evidence="1">Site-specific tyrosine recombinase, which acts by catalyzing the cutting and rejoining of the recombining DNA molecules.</text>
</comment>
<dbReference type="EMBL" id="SLXA01000002">
    <property type="protein sequence ID" value="TCO85958.1"/>
    <property type="molecule type" value="Genomic_DNA"/>
</dbReference>
<dbReference type="Gene3D" id="1.10.150.130">
    <property type="match status" value="1"/>
</dbReference>
<keyword evidence="11" id="KW-1185">Reference proteome</keyword>
<dbReference type="SUPFAM" id="SSF54171">
    <property type="entry name" value="DNA-binding domain"/>
    <property type="match status" value="1"/>
</dbReference>
<evidence type="ECO:0000256" key="4">
    <source>
        <dbReference type="ARBA" id="ARBA00023125"/>
    </source>
</evidence>
<dbReference type="AlphaFoldDB" id="A0A4R2LFP3"/>
<dbReference type="PROSITE" id="PS51900">
    <property type="entry name" value="CB"/>
    <property type="match status" value="1"/>
</dbReference>
<dbReference type="SUPFAM" id="SSF56349">
    <property type="entry name" value="DNA breaking-rejoining enzymes"/>
    <property type="match status" value="1"/>
</dbReference>
<feature type="domain" description="Tyr recombinase" evidence="8">
    <location>
        <begin position="181"/>
        <end position="405"/>
    </location>
</feature>
<dbReference type="InterPro" id="IPR050090">
    <property type="entry name" value="Tyrosine_recombinase_XerCD"/>
</dbReference>
<keyword evidence="3" id="KW-0229">DNA integration</keyword>
<dbReference type="GO" id="GO:0003677">
    <property type="term" value="F:DNA binding"/>
    <property type="evidence" value="ECO:0007669"/>
    <property type="project" value="UniProtKB-UniRule"/>
</dbReference>
<dbReference type="Pfam" id="PF02920">
    <property type="entry name" value="Integrase_DNA"/>
    <property type="match status" value="1"/>
</dbReference>
<feature type="region of interest" description="Disordered" evidence="7">
    <location>
        <begin position="1"/>
        <end position="31"/>
    </location>
</feature>
<dbReference type="CDD" id="cd01189">
    <property type="entry name" value="INT_ICEBs1_C_like"/>
    <property type="match status" value="1"/>
</dbReference>
<dbReference type="InterPro" id="IPR010998">
    <property type="entry name" value="Integrase_recombinase_N"/>
</dbReference>
<proteinExistence type="inferred from homology"/>
<evidence type="ECO:0000256" key="7">
    <source>
        <dbReference type="SAM" id="MobiDB-lite"/>
    </source>
</evidence>
<dbReference type="InterPro" id="IPR016177">
    <property type="entry name" value="DNA-bd_dom_sf"/>
</dbReference>
<dbReference type="InterPro" id="IPR011010">
    <property type="entry name" value="DNA_brk_join_enz"/>
</dbReference>
<evidence type="ECO:0000256" key="3">
    <source>
        <dbReference type="ARBA" id="ARBA00022908"/>
    </source>
</evidence>
<keyword evidence="5" id="KW-0233">DNA recombination</keyword>
<dbReference type="OrthoDB" id="9803188at2"/>
<evidence type="ECO:0000256" key="2">
    <source>
        <dbReference type="ARBA" id="ARBA00008857"/>
    </source>
</evidence>
<comment type="caution">
    <text evidence="10">The sequence shown here is derived from an EMBL/GenBank/DDBJ whole genome shotgun (WGS) entry which is preliminary data.</text>
</comment>
<evidence type="ECO:0000259" key="8">
    <source>
        <dbReference type="PROSITE" id="PS51898"/>
    </source>
</evidence>
<organism evidence="10 11">
    <name type="scientific">Frisingicoccus caecimuris</name>
    <dbReference type="NCBI Taxonomy" id="1796636"/>
    <lineage>
        <taxon>Bacteria</taxon>
        <taxon>Bacillati</taxon>
        <taxon>Bacillota</taxon>
        <taxon>Clostridia</taxon>
        <taxon>Lachnospirales</taxon>
        <taxon>Lachnospiraceae</taxon>
        <taxon>Frisingicoccus</taxon>
    </lineage>
</organism>
<dbReference type="InterPro" id="IPR004191">
    <property type="entry name" value="Integrase_Tn916-type_DNA-bd_N"/>
</dbReference>
<dbReference type="Gene3D" id="1.10.443.10">
    <property type="entry name" value="Intergrase catalytic core"/>
    <property type="match status" value="1"/>
</dbReference>
<evidence type="ECO:0000259" key="9">
    <source>
        <dbReference type="PROSITE" id="PS51900"/>
    </source>
</evidence>
<sequence length="424" mass="49224">MAGKGQTKRKDKDRIVLRTGEGQRPNGTYEYRWTDRSGTRRRVYAKTLELLREKEEEIQKDKCDGIKAEARYVTVNDVFDMWRQLKRGLKDNTFQNYQYMYNMFVRPDFGKTRVSSLKKSDAKRFYNTLADERGLQVSTIDSVHTVLHQVLDMAVDDAYLRVNPSDNVLKELKQSHIFKTEKRRGLTKPEQELLLDFLQRNHTYNHWYPIIAVMVGTGLRVGEVTGLRWCDIDLEEGLVDVNHTLVYYDHRETEGKKGCYFNVNTPKTKAGTRQVTMLDFVRDAFIQEREYQEANDIHCAVTIDGYTDFIFVNRFGATQHQGTLNKAIRRIIRDCNDEVLLREEAEPVLLPHFSCHSLRHTFTTRMCEAGVNIKVIQDALGHADISTTLNIYADVTKELKKDEFAGLDLYFKKSPQQNITSPAL</sequence>
<dbReference type="InterPro" id="IPR002104">
    <property type="entry name" value="Integrase_catalytic"/>
</dbReference>